<gene>
    <name evidence="1" type="ORF">E5A73_02485</name>
</gene>
<proteinExistence type="predicted"/>
<sequence length="87" mass="9242">MSEPATIYAADGDGAKREGVAGQGSLAECAEIVEGFSPERRASARIEMDALELRFGPQEIDELLRFLRDESAGLSSQEISAIADPDG</sequence>
<comment type="caution">
    <text evidence="1">The sequence shown here is derived from an EMBL/GenBank/DDBJ whole genome shotgun (WGS) entry which is preliminary data.</text>
</comment>
<dbReference type="AlphaFoldDB" id="A0A4S1XH74"/>
<dbReference type="EMBL" id="SRXT01000001">
    <property type="protein sequence ID" value="TGX55999.1"/>
    <property type="molecule type" value="Genomic_DNA"/>
</dbReference>
<keyword evidence="2" id="KW-1185">Reference proteome</keyword>
<evidence type="ECO:0000313" key="1">
    <source>
        <dbReference type="EMBL" id="TGX55999.1"/>
    </source>
</evidence>
<dbReference type="Proteomes" id="UP000306147">
    <property type="component" value="Unassembled WGS sequence"/>
</dbReference>
<accession>A0A4S1XH74</accession>
<dbReference type="OrthoDB" id="7573733at2"/>
<name>A0A4S1XH74_9SPHN</name>
<protein>
    <submittedName>
        <fullName evidence="1">Uncharacterized protein</fullName>
    </submittedName>
</protein>
<dbReference type="RefSeq" id="WP_135962199.1">
    <property type="nucleotide sequence ID" value="NZ_SRXT01000001.1"/>
</dbReference>
<reference evidence="1 2" key="1">
    <citation type="submission" date="2019-04" db="EMBL/GenBank/DDBJ databases">
        <title>Sphingomonas psychrotolerans sp. nov., isolated from soil in the Tianshan Mountains, Xinjiang, China.</title>
        <authorList>
            <person name="Luo Y."/>
            <person name="Sheng H."/>
        </authorList>
    </citation>
    <scope>NUCLEOTIDE SEQUENCE [LARGE SCALE GENOMIC DNA]</scope>
    <source>
        <strain evidence="1 2">ZFGT-11</strain>
    </source>
</reference>
<organism evidence="1 2">
    <name type="scientific">Sphingomonas gei</name>
    <dbReference type="NCBI Taxonomy" id="1395960"/>
    <lineage>
        <taxon>Bacteria</taxon>
        <taxon>Pseudomonadati</taxon>
        <taxon>Pseudomonadota</taxon>
        <taxon>Alphaproteobacteria</taxon>
        <taxon>Sphingomonadales</taxon>
        <taxon>Sphingomonadaceae</taxon>
        <taxon>Sphingomonas</taxon>
    </lineage>
</organism>
<evidence type="ECO:0000313" key="2">
    <source>
        <dbReference type="Proteomes" id="UP000306147"/>
    </source>
</evidence>